<name>A0A8J7UTV2_9BACT</name>
<organism evidence="1 2">
    <name type="scientific">Natronogracilivirga saccharolytica</name>
    <dbReference type="NCBI Taxonomy" id="2812953"/>
    <lineage>
        <taxon>Bacteria</taxon>
        <taxon>Pseudomonadati</taxon>
        <taxon>Balneolota</taxon>
        <taxon>Balneolia</taxon>
        <taxon>Balneolales</taxon>
        <taxon>Cyclonatronaceae</taxon>
        <taxon>Natronogracilivirga</taxon>
    </lineage>
</organism>
<protein>
    <recommendedName>
        <fullName evidence="3">PorV/PorQ family protein</fullName>
    </recommendedName>
</protein>
<keyword evidence="2" id="KW-1185">Reference proteome</keyword>
<evidence type="ECO:0000313" key="2">
    <source>
        <dbReference type="Proteomes" id="UP000673975"/>
    </source>
</evidence>
<evidence type="ECO:0000313" key="1">
    <source>
        <dbReference type="EMBL" id="MBP3192951.1"/>
    </source>
</evidence>
<reference evidence="1" key="1">
    <citation type="submission" date="2021-02" db="EMBL/GenBank/DDBJ databases">
        <title>Natronogracilivirga saccharolytica gen. nov. sp. nov. a new anaerobic, haloalkiliphilic carbohydrate-fermenting bacterium from soda lake and proposing of Cyclonatronumiaceae fam. nov. in the phylum Balneolaeota.</title>
        <authorList>
            <person name="Zhilina T.N."/>
            <person name="Sorokin D.Y."/>
            <person name="Zavarzina D.G."/>
            <person name="Toshchakov S.V."/>
            <person name="Kublanov I.V."/>
        </authorList>
    </citation>
    <scope>NUCLEOTIDE SEQUENCE</scope>
    <source>
        <strain evidence="1">Z-1702</strain>
    </source>
</reference>
<evidence type="ECO:0008006" key="3">
    <source>
        <dbReference type="Google" id="ProtNLM"/>
    </source>
</evidence>
<dbReference type="AlphaFoldDB" id="A0A8J7UTV2"/>
<dbReference type="Proteomes" id="UP000673975">
    <property type="component" value="Unassembled WGS sequence"/>
</dbReference>
<dbReference type="EMBL" id="JAFIDN010000007">
    <property type="protein sequence ID" value="MBP3192951.1"/>
    <property type="molecule type" value="Genomic_DNA"/>
</dbReference>
<accession>A0A8J7UTV2</accession>
<proteinExistence type="predicted"/>
<dbReference type="RefSeq" id="WP_210512132.1">
    <property type="nucleotide sequence ID" value="NZ_JAFIDN010000007.1"/>
</dbReference>
<gene>
    <name evidence="1" type="ORF">NATSA_09780</name>
</gene>
<sequence>MDKHFKNIRSLREAGRDGKETTLSWLRLRCRALLCPHLLLFLVFSAAFAGDSFGQWTMGSRSIAMGEAHTALTGDEWAVFHNPAMINSKERAFGVFAIRYFGLSEIQDQAAFITIPAGSLFSSQKFQNAISAGIHTYGFELYRETNLRLGWAVRRQRIQLGAVINYTHLRIEGYGAGGSPLIDAGLAVRATGQITAGVRVTNLMLTQSGNTQSGVYPAEIAGGLSWDTAHRLVLSADLVKDVLFPISLRTGFEAEPMDGFFLRGGWISSPFTWTAGTGLVLSRFRVSMAVQHHHVLGMSPGIDLLVTI</sequence>
<dbReference type="Gene3D" id="2.40.160.60">
    <property type="entry name" value="Outer membrane protein transport protein (OMPP1/FadL/TodX)"/>
    <property type="match status" value="1"/>
</dbReference>
<comment type="caution">
    <text evidence="1">The sequence shown here is derived from an EMBL/GenBank/DDBJ whole genome shotgun (WGS) entry which is preliminary data.</text>
</comment>